<accession>A0A0U2VYG1</accession>
<dbReference type="FunFam" id="3.40.50.620:FF:000053">
    <property type="entry name" value="Probable tRNA sulfurtransferase"/>
    <property type="match status" value="1"/>
</dbReference>
<dbReference type="GO" id="GO:0000049">
    <property type="term" value="F:tRNA binding"/>
    <property type="evidence" value="ECO:0007669"/>
    <property type="project" value="UniProtKB-UniRule"/>
</dbReference>
<keyword evidence="4 19" id="KW-0820">tRNA-binding</keyword>
<keyword evidence="3 19" id="KW-0963">Cytoplasm</keyword>
<evidence type="ECO:0000256" key="1">
    <source>
        <dbReference type="ARBA" id="ARBA00004496"/>
    </source>
</evidence>
<keyword evidence="6 19" id="KW-0547">Nucleotide-binding</keyword>
<dbReference type="PANTHER" id="PTHR43209">
    <property type="entry name" value="TRNA SULFURTRANSFERASE"/>
    <property type="match status" value="1"/>
</dbReference>
<comment type="function">
    <text evidence="12 19">Catalyzes the ATP-dependent transfer of a sulfur to tRNA to produce 4-thiouridine in position 8 of tRNAs, which functions as a near-UV photosensor. Also catalyzes the transfer of sulfur to the sulfur carrier protein ThiS, forming ThiS-thiocarboxylate. This is a step in the synthesis of thiazole, in the thiamine biosynthesis pathway. The sulfur is donated as persulfide by IscS.</text>
</comment>
<evidence type="ECO:0000313" key="22">
    <source>
        <dbReference type="Proteomes" id="UP000061660"/>
    </source>
</evidence>
<dbReference type="InterPro" id="IPR014729">
    <property type="entry name" value="Rossmann-like_a/b/a_fold"/>
</dbReference>
<feature type="binding site" evidence="19">
    <location>
        <position position="265"/>
    </location>
    <ligand>
        <name>ATP</name>
        <dbReference type="ChEBI" id="CHEBI:30616"/>
    </ligand>
</feature>
<reference evidence="22" key="1">
    <citation type="submission" date="2015-12" db="EMBL/GenBank/DDBJ databases">
        <title>Complete genome sequences of two moderately thermophilic Paenibacillus species.</title>
        <authorList>
            <person name="Butler R.III."/>
            <person name="Wang J."/>
            <person name="Stark B.C."/>
            <person name="Pombert J.-F."/>
        </authorList>
    </citation>
    <scope>NUCLEOTIDE SEQUENCE [LARGE SCALE GENOMIC DNA]</scope>
    <source>
        <strain evidence="22">32O-Y</strain>
    </source>
</reference>
<dbReference type="EC" id="2.8.1.4" evidence="14 19"/>
<evidence type="ECO:0000259" key="20">
    <source>
        <dbReference type="PROSITE" id="PS51165"/>
    </source>
</evidence>
<dbReference type="AlphaFoldDB" id="A0A0U2VYG1"/>
<dbReference type="PANTHER" id="PTHR43209:SF1">
    <property type="entry name" value="TRNA SULFURTRANSFERASE"/>
    <property type="match status" value="1"/>
</dbReference>
<dbReference type="InterPro" id="IPR003720">
    <property type="entry name" value="tRNA_STrfase"/>
</dbReference>
<evidence type="ECO:0000256" key="2">
    <source>
        <dbReference type="ARBA" id="ARBA00004948"/>
    </source>
</evidence>
<evidence type="ECO:0000256" key="11">
    <source>
        <dbReference type="ARBA" id="ARBA00052330"/>
    </source>
</evidence>
<evidence type="ECO:0000256" key="12">
    <source>
        <dbReference type="ARBA" id="ARBA00058382"/>
    </source>
</evidence>
<dbReference type="InterPro" id="IPR049962">
    <property type="entry name" value="THUMP_ThiI"/>
</dbReference>
<dbReference type="Proteomes" id="UP000061660">
    <property type="component" value="Chromosome"/>
</dbReference>
<evidence type="ECO:0000256" key="8">
    <source>
        <dbReference type="ARBA" id="ARBA00022884"/>
    </source>
</evidence>
<dbReference type="InterPro" id="IPR004114">
    <property type="entry name" value="THUMP_dom"/>
</dbReference>
<dbReference type="GO" id="GO:0052837">
    <property type="term" value="P:thiazole biosynthetic process"/>
    <property type="evidence" value="ECO:0007669"/>
    <property type="project" value="TreeGrafter"/>
</dbReference>
<dbReference type="EMBL" id="CP013652">
    <property type="protein sequence ID" value="ALS21332.1"/>
    <property type="molecule type" value="Genomic_DNA"/>
</dbReference>
<dbReference type="InterPro" id="IPR020536">
    <property type="entry name" value="ThiI_AANH"/>
</dbReference>
<organism evidence="21 22">
    <name type="scientific">Paenibacillus naphthalenovorans</name>
    <dbReference type="NCBI Taxonomy" id="162209"/>
    <lineage>
        <taxon>Bacteria</taxon>
        <taxon>Bacillati</taxon>
        <taxon>Bacillota</taxon>
        <taxon>Bacilli</taxon>
        <taxon>Bacillales</taxon>
        <taxon>Paenibacillaceae</taxon>
        <taxon>Paenibacillus</taxon>
    </lineage>
</organism>
<dbReference type="SMART" id="SM00981">
    <property type="entry name" value="THUMP"/>
    <property type="match status" value="1"/>
</dbReference>
<evidence type="ECO:0000256" key="5">
    <source>
        <dbReference type="ARBA" id="ARBA00022679"/>
    </source>
</evidence>
<evidence type="ECO:0000256" key="19">
    <source>
        <dbReference type="HAMAP-Rule" id="MF_00021"/>
    </source>
</evidence>
<dbReference type="SUPFAM" id="SSF52402">
    <property type="entry name" value="Adenine nucleotide alpha hydrolases-like"/>
    <property type="match status" value="1"/>
</dbReference>
<dbReference type="GO" id="GO:0009229">
    <property type="term" value="P:thiamine diphosphate biosynthetic process"/>
    <property type="evidence" value="ECO:0007669"/>
    <property type="project" value="UniProtKB-UniRule"/>
</dbReference>
<dbReference type="PROSITE" id="PS51165">
    <property type="entry name" value="THUMP"/>
    <property type="match status" value="1"/>
</dbReference>
<dbReference type="Gene3D" id="3.30.2130.30">
    <property type="match status" value="1"/>
</dbReference>
<evidence type="ECO:0000313" key="21">
    <source>
        <dbReference type="EMBL" id="ALS21332.1"/>
    </source>
</evidence>
<comment type="similarity">
    <text evidence="13 19">Belongs to the ThiI family.</text>
</comment>
<evidence type="ECO:0000256" key="3">
    <source>
        <dbReference type="ARBA" id="ARBA00022490"/>
    </source>
</evidence>
<dbReference type="CDD" id="cd01712">
    <property type="entry name" value="PPase_ThiI"/>
    <property type="match status" value="1"/>
</dbReference>
<dbReference type="InterPro" id="IPR050102">
    <property type="entry name" value="tRNA_sulfurtransferase_ThiI"/>
</dbReference>
<evidence type="ECO:0000256" key="10">
    <source>
        <dbReference type="ARBA" id="ARBA00050570"/>
    </source>
</evidence>
<feature type="binding site" evidence="19">
    <location>
        <begin position="208"/>
        <end position="209"/>
    </location>
    <ligand>
        <name>ATP</name>
        <dbReference type="ChEBI" id="CHEBI:30616"/>
    </ligand>
</feature>
<evidence type="ECO:0000256" key="16">
    <source>
        <dbReference type="ARBA" id="ARBA00075337"/>
    </source>
</evidence>
<keyword evidence="8 19" id="KW-0694">RNA-binding</keyword>
<comment type="catalytic activity">
    <reaction evidence="11 19">
        <text>[ThiS sulfur-carrier protein]-C-terminal Gly-Gly-AMP + S-sulfanyl-L-cysteinyl-[cysteine desulfurase] + AH2 = [ThiS sulfur-carrier protein]-C-terminal-Gly-aminoethanethioate + L-cysteinyl-[cysteine desulfurase] + A + AMP + 2 H(+)</text>
        <dbReference type="Rhea" id="RHEA:43340"/>
        <dbReference type="Rhea" id="RHEA-COMP:12157"/>
        <dbReference type="Rhea" id="RHEA-COMP:12158"/>
        <dbReference type="Rhea" id="RHEA-COMP:12910"/>
        <dbReference type="Rhea" id="RHEA-COMP:19908"/>
        <dbReference type="ChEBI" id="CHEBI:13193"/>
        <dbReference type="ChEBI" id="CHEBI:15378"/>
        <dbReference type="ChEBI" id="CHEBI:17499"/>
        <dbReference type="ChEBI" id="CHEBI:29950"/>
        <dbReference type="ChEBI" id="CHEBI:61963"/>
        <dbReference type="ChEBI" id="CHEBI:90618"/>
        <dbReference type="ChEBI" id="CHEBI:232372"/>
        <dbReference type="ChEBI" id="CHEBI:456215"/>
    </reaction>
</comment>
<dbReference type="GO" id="GO:0009228">
    <property type="term" value="P:thiamine biosynthetic process"/>
    <property type="evidence" value="ECO:0007669"/>
    <property type="project" value="UniProtKB-KW"/>
</dbReference>
<dbReference type="HAMAP" id="MF_00021">
    <property type="entry name" value="ThiI"/>
    <property type="match status" value="1"/>
</dbReference>
<dbReference type="InterPro" id="IPR054173">
    <property type="entry name" value="ThiI_fer"/>
</dbReference>
<comment type="catalytic activity">
    <reaction evidence="10 19">
        <text>[ThiI sulfur-carrier protein]-S-sulfanyl-L-cysteine + a uridine in tRNA + 2 reduced [2Fe-2S]-[ferredoxin] + ATP + H(+) = [ThiI sulfur-carrier protein]-L-cysteine + a 4-thiouridine in tRNA + 2 oxidized [2Fe-2S]-[ferredoxin] + AMP + diphosphate</text>
        <dbReference type="Rhea" id="RHEA:24176"/>
        <dbReference type="Rhea" id="RHEA-COMP:10000"/>
        <dbReference type="Rhea" id="RHEA-COMP:10001"/>
        <dbReference type="Rhea" id="RHEA-COMP:13337"/>
        <dbReference type="Rhea" id="RHEA-COMP:13338"/>
        <dbReference type="Rhea" id="RHEA-COMP:13339"/>
        <dbReference type="Rhea" id="RHEA-COMP:13340"/>
        <dbReference type="ChEBI" id="CHEBI:15378"/>
        <dbReference type="ChEBI" id="CHEBI:29950"/>
        <dbReference type="ChEBI" id="CHEBI:30616"/>
        <dbReference type="ChEBI" id="CHEBI:33019"/>
        <dbReference type="ChEBI" id="CHEBI:33737"/>
        <dbReference type="ChEBI" id="CHEBI:33738"/>
        <dbReference type="ChEBI" id="CHEBI:61963"/>
        <dbReference type="ChEBI" id="CHEBI:65315"/>
        <dbReference type="ChEBI" id="CHEBI:136798"/>
        <dbReference type="ChEBI" id="CHEBI:456215"/>
        <dbReference type="EC" id="2.8.1.4"/>
    </reaction>
</comment>
<evidence type="ECO:0000256" key="17">
    <source>
        <dbReference type="ARBA" id="ARBA00077849"/>
    </source>
</evidence>
<proteinExistence type="inferred from homology"/>
<evidence type="ECO:0000256" key="13">
    <source>
        <dbReference type="ARBA" id="ARBA00061472"/>
    </source>
</evidence>
<keyword evidence="7 19" id="KW-0067">ATP-binding</keyword>
<evidence type="ECO:0000256" key="9">
    <source>
        <dbReference type="ARBA" id="ARBA00022977"/>
    </source>
</evidence>
<comment type="pathway">
    <text evidence="2 19">Cofactor biosynthesis; thiamine diphosphate biosynthesis.</text>
</comment>
<feature type="binding site" evidence="19">
    <location>
        <position position="296"/>
    </location>
    <ligand>
        <name>ATP</name>
        <dbReference type="ChEBI" id="CHEBI:30616"/>
    </ligand>
</feature>
<reference evidence="21 22" key="2">
    <citation type="journal article" date="2016" name="Genome Announc.">
        <title>Complete Genome Sequences of Two Interactive Moderate Thermophiles, Paenibacillus napthalenovorans 32O-Y and Paenibacillus sp. 32O-W.</title>
        <authorList>
            <person name="Butler R.R.III."/>
            <person name="Wang J."/>
            <person name="Stark B.C."/>
            <person name="Pombert J.F."/>
        </authorList>
    </citation>
    <scope>NUCLEOTIDE SEQUENCE [LARGE SCALE GENOMIC DNA]</scope>
    <source>
        <strain evidence="21 22">32O-Y</strain>
    </source>
</reference>
<protein>
    <recommendedName>
        <fullName evidence="15 19">Probable tRNA sulfurtransferase</fullName>
        <ecNumber evidence="14 19">2.8.1.4</ecNumber>
    </recommendedName>
    <alternativeName>
        <fullName evidence="16 19">Sulfur carrier protein ThiS sulfurtransferase</fullName>
    </alternativeName>
    <alternativeName>
        <fullName evidence="17 19">Thiamine biosynthesis protein ThiI</fullName>
    </alternativeName>
    <alternativeName>
        <fullName evidence="18 19">tRNA 4-thiouridine synthase</fullName>
    </alternativeName>
</protein>
<dbReference type="NCBIfam" id="TIGR00342">
    <property type="entry name" value="tRNA uracil 4-sulfurtransferase ThiI"/>
    <property type="match status" value="1"/>
</dbReference>
<dbReference type="Pfam" id="PF22025">
    <property type="entry name" value="ThiI_fer"/>
    <property type="match status" value="1"/>
</dbReference>
<dbReference type="SUPFAM" id="SSF143437">
    <property type="entry name" value="THUMP domain-like"/>
    <property type="match status" value="1"/>
</dbReference>
<gene>
    <name evidence="19" type="primary">thiI</name>
    <name evidence="21" type="ORF">IJ22_09500</name>
</gene>
<dbReference type="Pfam" id="PF02926">
    <property type="entry name" value="THUMP"/>
    <property type="match status" value="1"/>
</dbReference>
<dbReference type="GO" id="GO:0002937">
    <property type="term" value="P:tRNA 4-thiouridine biosynthesis"/>
    <property type="evidence" value="ECO:0007669"/>
    <property type="project" value="TreeGrafter"/>
</dbReference>
<sequence length="404" mass="45447">MKPQQAILRLGELTLKGRNRHRFENTIFEQVKRTLRSFEAVSYRKEFGRIILQLNGTDYEELMPYLRKVLGLTSFSPVYSSPLELERIQETALGVIQSLKPLPRTYKVSVRRVNKSFPHDSQEMNRLVGGCVLRAFPDLKVDVHRPEAELRVEIREREALLYCRVDEGAGGFPVGSNGKAMLMLSGGIDSPVAGYLALRQGLQVEAVHFHSYPYTNEKSQQKVIELARKLAAFAGPVKLHMVSFTSVQTKIHAAYNQNLLIALLRRAMLRITEKLAEERGAGAIVTGESLGQVASQTLSSMNTIGRAVSLPLIRPLVCMEKREIIRVAEGIGTFPISILPHEDCCTLFLPPSPSTNPNLRVVESIESKMTWLEDELEEAVRNTRSLLVDEEDVVNQRDKFASFF</sequence>
<dbReference type="Gene3D" id="3.40.50.620">
    <property type="entry name" value="HUPs"/>
    <property type="match status" value="1"/>
</dbReference>
<dbReference type="CDD" id="cd11716">
    <property type="entry name" value="THUMP_ThiI"/>
    <property type="match status" value="1"/>
</dbReference>
<evidence type="ECO:0000256" key="4">
    <source>
        <dbReference type="ARBA" id="ARBA00022555"/>
    </source>
</evidence>
<dbReference type="GO" id="GO:0005524">
    <property type="term" value="F:ATP binding"/>
    <property type="evidence" value="ECO:0007669"/>
    <property type="project" value="UniProtKB-UniRule"/>
</dbReference>
<dbReference type="Pfam" id="PF02568">
    <property type="entry name" value="ThiI"/>
    <property type="match status" value="1"/>
</dbReference>
<dbReference type="GO" id="GO:0140741">
    <property type="term" value="F:tRNA-uracil-4 sulfurtransferase activity"/>
    <property type="evidence" value="ECO:0007669"/>
    <property type="project" value="UniProtKB-EC"/>
</dbReference>
<evidence type="ECO:0000256" key="15">
    <source>
        <dbReference type="ARBA" id="ARBA00071867"/>
    </source>
</evidence>
<dbReference type="UniPathway" id="UPA00060"/>
<keyword evidence="22" id="KW-1185">Reference proteome</keyword>
<dbReference type="GO" id="GO:0005829">
    <property type="term" value="C:cytosol"/>
    <property type="evidence" value="ECO:0007669"/>
    <property type="project" value="TreeGrafter"/>
</dbReference>
<keyword evidence="9 19" id="KW-0784">Thiamine biosynthesis</keyword>
<feature type="binding site" evidence="19">
    <location>
        <position position="287"/>
    </location>
    <ligand>
        <name>ATP</name>
        <dbReference type="ChEBI" id="CHEBI:30616"/>
    </ligand>
</feature>
<feature type="binding site" evidence="19">
    <location>
        <begin position="183"/>
        <end position="184"/>
    </location>
    <ligand>
        <name>ATP</name>
        <dbReference type="ChEBI" id="CHEBI:30616"/>
    </ligand>
</feature>
<evidence type="ECO:0000256" key="7">
    <source>
        <dbReference type="ARBA" id="ARBA00022840"/>
    </source>
</evidence>
<dbReference type="STRING" id="162209.IJ22_09500"/>
<dbReference type="PATRIC" id="fig|162209.4.peg.1012"/>
<comment type="subcellular location">
    <subcellularLocation>
        <location evidence="1 19">Cytoplasm</location>
    </subcellularLocation>
</comment>
<dbReference type="InterPro" id="IPR049961">
    <property type="entry name" value="ThiI_N"/>
</dbReference>
<feature type="domain" description="THUMP" evidence="20">
    <location>
        <begin position="60"/>
        <end position="165"/>
    </location>
</feature>
<evidence type="ECO:0000256" key="18">
    <source>
        <dbReference type="ARBA" id="ARBA00080570"/>
    </source>
</evidence>
<name>A0A0U2VYG1_9BACL</name>
<evidence type="ECO:0000256" key="14">
    <source>
        <dbReference type="ARBA" id="ARBA00066827"/>
    </source>
</evidence>
<dbReference type="RefSeq" id="WP_201023592.1">
    <property type="nucleotide sequence ID" value="NZ_CP013652.1"/>
</dbReference>
<keyword evidence="5 19" id="KW-0808">Transferase</keyword>
<evidence type="ECO:0000256" key="6">
    <source>
        <dbReference type="ARBA" id="ARBA00022741"/>
    </source>
</evidence>
<dbReference type="KEGG" id="pnp:IJ22_09500"/>
<dbReference type="GO" id="GO:0004810">
    <property type="term" value="F:CCA tRNA nucleotidyltransferase activity"/>
    <property type="evidence" value="ECO:0007669"/>
    <property type="project" value="InterPro"/>
</dbReference>